<evidence type="ECO:0000256" key="1">
    <source>
        <dbReference type="SAM" id="MobiDB-lite"/>
    </source>
</evidence>
<organism evidence="2 3">
    <name type="scientific">Tagetes erecta</name>
    <name type="common">African marigold</name>
    <dbReference type="NCBI Taxonomy" id="13708"/>
    <lineage>
        <taxon>Eukaryota</taxon>
        <taxon>Viridiplantae</taxon>
        <taxon>Streptophyta</taxon>
        <taxon>Embryophyta</taxon>
        <taxon>Tracheophyta</taxon>
        <taxon>Spermatophyta</taxon>
        <taxon>Magnoliopsida</taxon>
        <taxon>eudicotyledons</taxon>
        <taxon>Gunneridae</taxon>
        <taxon>Pentapetalae</taxon>
        <taxon>asterids</taxon>
        <taxon>campanulids</taxon>
        <taxon>Asterales</taxon>
        <taxon>Asteraceae</taxon>
        <taxon>Asteroideae</taxon>
        <taxon>Heliantheae alliance</taxon>
        <taxon>Tageteae</taxon>
        <taxon>Tagetes</taxon>
    </lineage>
</organism>
<reference evidence="2" key="1">
    <citation type="journal article" date="2023" name="bioRxiv">
        <title>Improved chromosome-level genome assembly for marigold (Tagetes erecta).</title>
        <authorList>
            <person name="Jiang F."/>
            <person name="Yuan L."/>
            <person name="Wang S."/>
            <person name="Wang H."/>
            <person name="Xu D."/>
            <person name="Wang A."/>
            <person name="Fan W."/>
        </authorList>
    </citation>
    <scope>NUCLEOTIDE SEQUENCE</scope>
    <source>
        <strain evidence="2">WSJ</strain>
        <tissue evidence="2">Leaf</tissue>
    </source>
</reference>
<feature type="region of interest" description="Disordered" evidence="1">
    <location>
        <begin position="592"/>
        <end position="614"/>
    </location>
</feature>
<gene>
    <name evidence="2" type="ORF">QVD17_30077</name>
</gene>
<dbReference type="PANTHER" id="PTHR33448">
    <property type="entry name" value="CHLOROPLAST PROTEIN HCF243-RELATED"/>
    <property type="match status" value="1"/>
</dbReference>
<feature type="region of interest" description="Disordered" evidence="1">
    <location>
        <begin position="380"/>
        <end position="401"/>
    </location>
</feature>
<feature type="region of interest" description="Disordered" evidence="1">
    <location>
        <begin position="79"/>
        <end position="126"/>
    </location>
</feature>
<evidence type="ECO:0000313" key="3">
    <source>
        <dbReference type="Proteomes" id="UP001229421"/>
    </source>
</evidence>
<comment type="caution">
    <text evidence="2">The sequence shown here is derived from an EMBL/GenBank/DDBJ whole genome shotgun (WGS) entry which is preliminary data.</text>
</comment>
<feature type="region of interest" description="Disordered" evidence="1">
    <location>
        <begin position="287"/>
        <end position="314"/>
    </location>
</feature>
<feature type="compositionally biased region" description="Polar residues" evidence="1">
    <location>
        <begin position="287"/>
        <end position="304"/>
    </location>
</feature>
<keyword evidence="3" id="KW-1185">Reference proteome</keyword>
<dbReference type="AlphaFoldDB" id="A0AAD8NN49"/>
<protein>
    <submittedName>
        <fullName evidence="2">Uncharacterized protein</fullName>
    </submittedName>
</protein>
<dbReference type="EMBL" id="JAUHHV010000008">
    <property type="protein sequence ID" value="KAK1414333.1"/>
    <property type="molecule type" value="Genomic_DNA"/>
</dbReference>
<accession>A0AAD8NN49</accession>
<feature type="compositionally biased region" description="Polar residues" evidence="1">
    <location>
        <begin position="1"/>
        <end position="21"/>
    </location>
</feature>
<feature type="compositionally biased region" description="Basic residues" evidence="1">
    <location>
        <begin position="79"/>
        <end position="91"/>
    </location>
</feature>
<dbReference type="PANTHER" id="PTHR33448:SF4">
    <property type="entry name" value="CHLOROPLAST PROTEIN HCF243"/>
    <property type="match status" value="1"/>
</dbReference>
<feature type="region of interest" description="Disordered" evidence="1">
    <location>
        <begin position="1"/>
        <end position="66"/>
    </location>
</feature>
<feature type="region of interest" description="Disordered" evidence="1">
    <location>
        <begin position="468"/>
        <end position="491"/>
    </location>
</feature>
<dbReference type="Proteomes" id="UP001229421">
    <property type="component" value="Unassembled WGS sequence"/>
</dbReference>
<sequence length="705" mass="80335">MKISSKSILNPGQTRVRTPVNSLSTSLSRRLRTNGSIKGGASPAMFPATAKKRGSFDNPEPSSPKVTCIGQVRVRSKKKQAKKLRTLSKRRSSGEVSLMNLDHGFPSKRHKHNKSSNLGSNGTQNQESKKWTICESLKAFGSEFSCLFHCKTERGDVGGEKDIELVLNYEEEEEEDEEESVPKSRRHVFEDLEIVNDIIEGHKDEARVSVCVPPKNALLLMRCRSDPIKAEALSKGSWEPNVVKTDEEDDEIVEDLEKFGEVEQKQVLILDQDHEVVQFEANQDQENVQQDEANQNEENVQQDEANQDQEHNGVQVQQNEANQDQEHNIVQQDEANQDQEHNNVQQNEANQDQEHNGVQVQVQQNEANQDQEHNIMQQDEANQDQEHNNVQQNEANQDQEHNGVQVQVQQNEANQDQEHNIVQQDEANQNQEHDNVQQDEANKHQEHNIVQQDEVGQDQEHDNVQQYEVGQGQEHEHEHDNVQQNEANQDQEHDNVQEYEVGQDQEHNQTEESFYLDSLFEEIVNQDYDIQQQEEAHNGIIQLAEIFKTHEQQMVLETKSEKLLPECLLMMMYEPKLSMEVSKETWVCREDFNQRQSSSKKPPPAPVKHDGGDDVDEVLRVADGGLPTVLRQPERSSCSLPAAAVLEQKVVNRVGYQPFVLTRCKSEPMKMAAAKLQPESCVLENRKLERLSRVAMSVGAAGLGF</sequence>
<proteinExistence type="predicted"/>
<evidence type="ECO:0000313" key="2">
    <source>
        <dbReference type="EMBL" id="KAK1414333.1"/>
    </source>
</evidence>
<feature type="compositionally biased region" description="Polar residues" evidence="1">
    <location>
        <begin position="115"/>
        <end position="126"/>
    </location>
</feature>
<name>A0AAD8NN49_TARER</name>